<reference evidence="4 5" key="1">
    <citation type="journal article" date="2018" name="IMA Fungus">
        <title>IMA Genome-F 9: Draft genome sequence of Annulohypoxylon stygium, Aspergillus mulundensis, Berkeleyomyces basicola (syn. Thielaviopsis basicola), Ceratocystis smalleyi, two Cercospora beticola strains, Coleophoma cylindrospora, Fusarium fracticaudum, Phialophora cf. hyalina, and Morchella septimelata.</title>
        <authorList>
            <person name="Wingfield B.D."/>
            <person name="Bills G.F."/>
            <person name="Dong Y."/>
            <person name="Huang W."/>
            <person name="Nel W.J."/>
            <person name="Swalarsk-Parry B.S."/>
            <person name="Vaghefi N."/>
            <person name="Wilken P.M."/>
            <person name="An Z."/>
            <person name="de Beer Z.W."/>
            <person name="De Vos L."/>
            <person name="Chen L."/>
            <person name="Duong T.A."/>
            <person name="Gao Y."/>
            <person name="Hammerbacher A."/>
            <person name="Kikkert J.R."/>
            <person name="Li Y."/>
            <person name="Li H."/>
            <person name="Li K."/>
            <person name="Li Q."/>
            <person name="Liu X."/>
            <person name="Ma X."/>
            <person name="Naidoo K."/>
            <person name="Pethybridge S.J."/>
            <person name="Sun J."/>
            <person name="Steenkamp E.T."/>
            <person name="van der Nest M.A."/>
            <person name="van Wyk S."/>
            <person name="Wingfield M.J."/>
            <person name="Xiong C."/>
            <person name="Yue Q."/>
            <person name="Zhang X."/>
        </authorList>
    </citation>
    <scope>NUCLEOTIDE SEQUENCE [LARGE SCALE GENOMIC DNA]</scope>
    <source>
        <strain evidence="4 5">BP 5553</strain>
    </source>
</reference>
<feature type="region of interest" description="Disordered" evidence="1">
    <location>
        <begin position="272"/>
        <end position="339"/>
    </location>
</feature>
<feature type="region of interest" description="Disordered" evidence="1">
    <location>
        <begin position="676"/>
        <end position="698"/>
    </location>
</feature>
<feature type="chain" id="PRO_5016901292" description="DUF8035 domain-containing protein" evidence="2">
    <location>
        <begin position="23"/>
        <end position="1115"/>
    </location>
</feature>
<keyword evidence="2" id="KW-0732">Signal</keyword>
<dbReference type="EMBL" id="NPIC01000006">
    <property type="protein sequence ID" value="RDL35254.1"/>
    <property type="molecule type" value="Genomic_DNA"/>
</dbReference>
<dbReference type="PANTHER" id="PTHR36167:SF4">
    <property type="entry name" value="FUNGAL N-TERMINAL DOMAIN-CONTAINING PROTEIN"/>
    <property type="match status" value="1"/>
</dbReference>
<evidence type="ECO:0000256" key="1">
    <source>
        <dbReference type="SAM" id="MobiDB-lite"/>
    </source>
</evidence>
<evidence type="ECO:0000313" key="4">
    <source>
        <dbReference type="EMBL" id="RDL35254.1"/>
    </source>
</evidence>
<protein>
    <recommendedName>
        <fullName evidence="3">DUF8035 domain-containing protein</fullName>
    </recommendedName>
</protein>
<dbReference type="RefSeq" id="XP_031868077.1">
    <property type="nucleotide sequence ID" value="XM_032015808.1"/>
</dbReference>
<dbReference type="AlphaFoldDB" id="A0A370TIR0"/>
<feature type="domain" description="DUF8035" evidence="3">
    <location>
        <begin position="849"/>
        <end position="903"/>
    </location>
</feature>
<keyword evidence="5" id="KW-1185">Reference proteome</keyword>
<proteinExistence type="predicted"/>
<comment type="caution">
    <text evidence="4">The sequence shown here is derived from an EMBL/GenBank/DDBJ whole genome shotgun (WGS) entry which is preliminary data.</text>
</comment>
<dbReference type="Pfam" id="PF26118">
    <property type="entry name" value="DUF8035"/>
    <property type="match status" value="1"/>
</dbReference>
<dbReference type="OrthoDB" id="5242628at2759"/>
<evidence type="ECO:0000313" key="5">
    <source>
        <dbReference type="Proteomes" id="UP000254866"/>
    </source>
</evidence>
<feature type="compositionally biased region" description="Low complexity" evidence="1">
    <location>
        <begin position="274"/>
        <end position="293"/>
    </location>
</feature>
<dbReference type="GeneID" id="43600034"/>
<name>A0A370TIR0_9HELO</name>
<dbReference type="InterPro" id="IPR058348">
    <property type="entry name" value="DUF8035"/>
</dbReference>
<dbReference type="Proteomes" id="UP000254866">
    <property type="component" value="Unassembled WGS sequence"/>
</dbReference>
<evidence type="ECO:0000259" key="3">
    <source>
        <dbReference type="Pfam" id="PF26118"/>
    </source>
</evidence>
<dbReference type="PANTHER" id="PTHR36167">
    <property type="entry name" value="C2H2 FINGER DOMAIN TRANSCRIPTION FACTOR (EUROFUNG)-RELATED"/>
    <property type="match status" value="1"/>
</dbReference>
<accession>A0A370TIR0</accession>
<feature type="region of interest" description="Disordered" evidence="1">
    <location>
        <begin position="955"/>
        <end position="1001"/>
    </location>
</feature>
<organism evidence="4 5">
    <name type="scientific">Venustampulla echinocandica</name>
    <dbReference type="NCBI Taxonomy" id="2656787"/>
    <lineage>
        <taxon>Eukaryota</taxon>
        <taxon>Fungi</taxon>
        <taxon>Dikarya</taxon>
        <taxon>Ascomycota</taxon>
        <taxon>Pezizomycotina</taxon>
        <taxon>Leotiomycetes</taxon>
        <taxon>Helotiales</taxon>
        <taxon>Pleuroascaceae</taxon>
        <taxon>Venustampulla</taxon>
    </lineage>
</organism>
<feature type="signal peptide" evidence="2">
    <location>
        <begin position="1"/>
        <end position="22"/>
    </location>
</feature>
<feature type="compositionally biased region" description="Low complexity" evidence="1">
    <location>
        <begin position="1101"/>
        <end position="1115"/>
    </location>
</feature>
<dbReference type="GO" id="GO:0006355">
    <property type="term" value="P:regulation of DNA-templated transcription"/>
    <property type="evidence" value="ECO:0007669"/>
    <property type="project" value="InterPro"/>
</dbReference>
<feature type="compositionally biased region" description="Pro residues" evidence="1">
    <location>
        <begin position="582"/>
        <end position="593"/>
    </location>
</feature>
<feature type="region of interest" description="Disordered" evidence="1">
    <location>
        <begin position="1094"/>
        <end position="1115"/>
    </location>
</feature>
<feature type="compositionally biased region" description="Basic and acidic residues" evidence="1">
    <location>
        <begin position="682"/>
        <end position="696"/>
    </location>
</feature>
<dbReference type="InterPro" id="IPR039327">
    <property type="entry name" value="CON7-like"/>
</dbReference>
<sequence>MRPATLNVFIALLSALSIPCAAQNFRYSGTEYIVFSGNITGTVSYPPEFDCAPLTKSYANTHLYVGKNAPWDSNAFFFDLYHRASDTSAFIGLTRDYIYNLEFTTASYDCIKDGKPCGIIAYAPDFVPHMYVDLNKTKISKTQVEGKAGYAVSGDTGSLVGNGTDNGVDIADSCRKANVNWLDFKWNSTTTLTYTLSFSNETASIKMTTKIPNGEMTLSFTGPRNETASSLHNSAIQLDTSNDAVPQFKYVNGSDIHFAKLGSTWVAAATPIPTGASRSSSTRTTGNLAPTGTGAAGTGTAGTGADTSTPKPSATGNAAVGGKTGVTEVVLPGGEPRRGSHRTLLAEKQQKPHLLQTSQQMEALGAAGSIIGIAGFGLQIATTLQTYAEATLEADDRIRDIANDISATASALQRLQAVITRDENLKNGKVFSVEGLKSVNKIASQCDTVFKRTVELLNKAGKPEEELANAERSKELKISTLGYLKWPWLEPKIMRCRQELERLLVKLFLFLQISSLAVQQASVDIRSADLAAEREMRDIIAKLKAREERLTNRLQQAFFKVPIRQNSRPFISIDQTRDRSPLQPPPPLSSRPLPPLIAATSRGVPLNFQSDFAESNPPMRLDSFSEKPIMNLQSPTLGNVPRPDGKPQVKRVAIEETFNETLPDDRDSSMEVLGETHATSTLRKDGPATNELREDEPGQEIAPYLEAYLLKGDNDHILKIPLEQKELQVRKEALLAKSDRAIWDVLISLTLETHAQVTRALEKARSQDKLGRVLRAIEVLEAQQEVIESMSSEVNLEVPRILLFLEVELPGKLYERRLEQDLRKSGLDERLINTVIEENIPFNTDGPTTYTRMARRHLSVETLRAHNLDWQFDENPDYVIIKRWVPEEEQDRLWEHTKAIRAQRRHHVVTTEESGRKYRESEFEFVRKYKHGFYEDSHKHKENPSPLLTFLLGGGKQKHRTNSGLTEGSFDHQRHKSRKPSPLATFLSGKNKAEPSPEDVELDEAIKDQEVDELLGKWTNSGAVENETEKGKSAEQIEAVRVEENVDDDIGDEFLQTTRLDDYFSDEEESPARWIKKRFGLRWKVLLPSRFRRRRDRRRWSTSTSSSRSGSLMDD</sequence>
<feature type="region of interest" description="Disordered" evidence="1">
    <location>
        <begin position="572"/>
        <end position="593"/>
    </location>
</feature>
<gene>
    <name evidence="4" type="ORF">BP5553_07185</name>
</gene>
<evidence type="ECO:0000256" key="2">
    <source>
        <dbReference type="SAM" id="SignalP"/>
    </source>
</evidence>